<evidence type="ECO:0000313" key="10">
    <source>
        <dbReference type="Proteomes" id="UP000008898"/>
    </source>
</evidence>
<keyword evidence="6 7" id="KW-0408">Iron</keyword>
<dbReference type="InterPro" id="IPR036909">
    <property type="entry name" value="Cyt_c-like_dom_sf"/>
</dbReference>
<dbReference type="InterPro" id="IPR038352">
    <property type="entry name" value="Imelysin_sf"/>
</dbReference>
<evidence type="ECO:0000256" key="6">
    <source>
        <dbReference type="ARBA" id="ARBA00023004"/>
    </source>
</evidence>
<dbReference type="Pfam" id="PF03150">
    <property type="entry name" value="CCP_MauG"/>
    <property type="match status" value="1"/>
</dbReference>
<dbReference type="Gene3D" id="1.20.1420.20">
    <property type="entry name" value="M75 peptidase, HXXE motif"/>
    <property type="match status" value="1"/>
</dbReference>
<dbReference type="InterPro" id="IPR009056">
    <property type="entry name" value="Cyt_c-like_dom"/>
</dbReference>
<dbReference type="InterPro" id="IPR051395">
    <property type="entry name" value="Cytochrome_c_Peroxidase/MauG"/>
</dbReference>
<comment type="subcellular location">
    <subcellularLocation>
        <location evidence="1">Cell envelope</location>
    </subcellularLocation>
</comment>
<dbReference type="Gene3D" id="1.10.760.10">
    <property type="entry name" value="Cytochrome c-like domain"/>
    <property type="match status" value="2"/>
</dbReference>
<evidence type="ECO:0000313" key="9">
    <source>
        <dbReference type="EMBL" id="CAZ98780.1"/>
    </source>
</evidence>
<evidence type="ECO:0000256" key="2">
    <source>
        <dbReference type="ARBA" id="ARBA00022617"/>
    </source>
</evidence>
<name>G0L4M0_ZOBGA</name>
<dbReference type="Proteomes" id="UP000008898">
    <property type="component" value="Chromosome"/>
</dbReference>
<keyword evidence="4" id="KW-0732">Signal</keyword>
<dbReference type="EC" id="1.11.1.5" evidence="9"/>
<dbReference type="EMBL" id="FP476056">
    <property type="protein sequence ID" value="CAZ98780.1"/>
    <property type="molecule type" value="Genomic_DNA"/>
</dbReference>
<evidence type="ECO:0000259" key="8">
    <source>
        <dbReference type="PROSITE" id="PS51007"/>
    </source>
</evidence>
<dbReference type="GO" id="GO:0046872">
    <property type="term" value="F:metal ion binding"/>
    <property type="evidence" value="ECO:0007669"/>
    <property type="project" value="UniProtKB-KW"/>
</dbReference>
<dbReference type="PANTHER" id="PTHR30600:SF10">
    <property type="entry name" value="BLL6722 PROTEIN"/>
    <property type="match status" value="1"/>
</dbReference>
<dbReference type="GO" id="GO:0030313">
    <property type="term" value="C:cell envelope"/>
    <property type="evidence" value="ECO:0007669"/>
    <property type="project" value="UniProtKB-SubCell"/>
</dbReference>
<sequence>MYKSIFFLTLLLGSFSCKNQNEQLATVLKTENVDWGYAQKYYHKNMTEAVELIDALSKVDAESDEAKRIFTDLRIAFKKAEPYASYLNPEVGHRANGPALPVFAEDTERVLNPIGLQKIEESIYEGGEDPAIFVRETQLTKGLLVNLMQNVGERKLNAERFFIATHQQLLRIISMGISGFDTPVSQLGLSETVVSLESLKEVYDHSLGELIKEKNAELDTEFLLNIARAVAFIEKNADFNAFDRYTFIREYMSPITRNWVAIRKESGLWEGVNNKPFNFDAPTFFEKDAFNLEYFTPPINRNPSEKQIALGKKLFLDPNLSQSGTMACVTCHMPDKAYTDGKMVSIGNNGSPLQRNAPTLINSAFQKSFFWDGRAENILDQISSVFNNEQEFNTGVHEFSTDILKDSTYHVLFEDAFGRISNRNTDIIKAISSYISTLNGFDSKFDKNMRGEEDSFSAEEKLGMNLFMGKALCATCHFIPLTNGTVPPFYAETEKEVIGVPETKANKTLDDDLGFYWRYNKEEHLGMFKTPTVRNAEFTAPYMHNGVYNTLEEVMDFYNKGGGGGMGFDLPHQTLPFDELNLTEKEQQALIAFLKTLSDTNVEEGEMPQLANATS</sequence>
<dbReference type="InterPro" id="IPR004852">
    <property type="entry name" value="Di-haem_cyt_c_peroxidsae"/>
</dbReference>
<dbReference type="PROSITE" id="PS51007">
    <property type="entry name" value="CYTC"/>
    <property type="match status" value="2"/>
</dbReference>
<dbReference type="OrthoDB" id="9805202at2"/>
<feature type="domain" description="Cytochrome c" evidence="8">
    <location>
        <begin position="306"/>
        <end position="439"/>
    </location>
</feature>
<gene>
    <name evidence="9" type="primary">ccpA3</name>
    <name evidence="9" type="ordered locus">zobellia_4645</name>
</gene>
<dbReference type="GO" id="GO:0004130">
    <property type="term" value="F:cytochrome-c peroxidase activity"/>
    <property type="evidence" value="ECO:0007669"/>
    <property type="project" value="UniProtKB-EC"/>
</dbReference>
<evidence type="ECO:0000256" key="1">
    <source>
        <dbReference type="ARBA" id="ARBA00004196"/>
    </source>
</evidence>
<dbReference type="GO" id="GO:0020037">
    <property type="term" value="F:heme binding"/>
    <property type="evidence" value="ECO:0007669"/>
    <property type="project" value="InterPro"/>
</dbReference>
<evidence type="ECO:0000256" key="5">
    <source>
        <dbReference type="ARBA" id="ARBA00023002"/>
    </source>
</evidence>
<evidence type="ECO:0000256" key="3">
    <source>
        <dbReference type="ARBA" id="ARBA00022723"/>
    </source>
</evidence>
<reference evidence="9 10" key="2">
    <citation type="journal article" date="2012" name="Environ. Microbiol.">
        <title>Characterization of the first alginolytic operons in a marine bacterium: from their emergence in marine Flavobacteriia to their independent transfers to marine Proteobacteria and human gut Bacteroides.</title>
        <authorList>
            <person name="Thomas F."/>
            <person name="Barbeyron T."/>
            <person name="Tonon T."/>
            <person name="Genicot S."/>
            <person name="Czjzek M."/>
            <person name="Michel G."/>
        </authorList>
    </citation>
    <scope>NUCLEOTIDE SEQUENCE [LARGE SCALE GENOMIC DNA]</scope>
    <source>
        <strain evidence="10">DSM 12802 / CCUG 47099 / CIP 106680 / NCIMB 13871 / Dsij</strain>
    </source>
</reference>
<dbReference type="AlphaFoldDB" id="G0L4M0"/>
<evidence type="ECO:0000256" key="4">
    <source>
        <dbReference type="ARBA" id="ARBA00022729"/>
    </source>
</evidence>
<evidence type="ECO:0000256" key="7">
    <source>
        <dbReference type="PROSITE-ProRule" id="PRU00433"/>
    </source>
</evidence>
<dbReference type="PROSITE" id="PS51257">
    <property type="entry name" value="PROKAR_LIPOPROTEIN"/>
    <property type="match status" value="1"/>
</dbReference>
<dbReference type="GO" id="GO:0009055">
    <property type="term" value="F:electron transfer activity"/>
    <property type="evidence" value="ECO:0007669"/>
    <property type="project" value="InterPro"/>
</dbReference>
<keyword evidence="10" id="KW-1185">Reference proteome</keyword>
<organism evidence="9 10">
    <name type="scientific">Zobellia galactanivorans (strain DSM 12802 / CCUG 47099 / CIP 106680 / NCIMB 13871 / Dsij)</name>
    <dbReference type="NCBI Taxonomy" id="63186"/>
    <lineage>
        <taxon>Bacteria</taxon>
        <taxon>Pseudomonadati</taxon>
        <taxon>Bacteroidota</taxon>
        <taxon>Flavobacteriia</taxon>
        <taxon>Flavobacteriales</taxon>
        <taxon>Flavobacteriaceae</taxon>
        <taxon>Zobellia</taxon>
    </lineage>
</organism>
<feature type="domain" description="Cytochrome c" evidence="8">
    <location>
        <begin position="458"/>
        <end position="598"/>
    </location>
</feature>
<dbReference type="SUPFAM" id="SSF46626">
    <property type="entry name" value="Cytochrome c"/>
    <property type="match status" value="2"/>
</dbReference>
<keyword evidence="2 7" id="KW-0349">Heme</keyword>
<keyword evidence="5 9" id="KW-0560">Oxidoreductase</keyword>
<dbReference type="RefSeq" id="WP_013995967.1">
    <property type="nucleotide sequence ID" value="NC_015844.1"/>
</dbReference>
<dbReference type="HOGENOM" id="CLU_033048_0_0_10"/>
<accession>G0L4M0</accession>
<dbReference type="PATRIC" id="fig|63186.3.peg.4551"/>
<proteinExistence type="predicted"/>
<keyword evidence="9" id="KW-0575">Peroxidase</keyword>
<reference evidence="10" key="1">
    <citation type="submission" date="2009-07" db="EMBL/GenBank/DDBJ databases">
        <title>Complete genome sequence of Zobellia galactanivorans Dsij.</title>
        <authorList>
            <consortium name="Genoscope - CEA"/>
        </authorList>
    </citation>
    <scope>NUCLEOTIDE SEQUENCE [LARGE SCALE GENOMIC DNA]</scope>
    <source>
        <strain evidence="10">DSM 12802 / CCUG 47099 / CIP 106680 / NCIMB 13871 / Dsij</strain>
    </source>
</reference>
<dbReference type="KEGG" id="zga:ZOBELLIA_4645"/>
<dbReference type="PANTHER" id="PTHR30600">
    <property type="entry name" value="CYTOCHROME C PEROXIDASE-RELATED"/>
    <property type="match status" value="1"/>
</dbReference>
<keyword evidence="3 7" id="KW-0479">Metal-binding</keyword>
<dbReference type="STRING" id="63186.ZOBELLIA_4645"/>
<protein>
    <submittedName>
        <fullName evidence="9">Di-heme cytochrome c peroxidase</fullName>
        <ecNumber evidence="9">1.11.1.5</ecNumber>
    </submittedName>
</protein>